<sequence length="50" mass="5543">MRVIALREVDGMARSRPLPNRSLPQSASILLACPSGEDFPNAGSLRHLRW</sequence>
<organism evidence="1 2">
    <name type="scientific">Kutzneria kofuensis</name>
    <dbReference type="NCBI Taxonomy" id="103725"/>
    <lineage>
        <taxon>Bacteria</taxon>
        <taxon>Bacillati</taxon>
        <taxon>Actinomycetota</taxon>
        <taxon>Actinomycetes</taxon>
        <taxon>Pseudonocardiales</taxon>
        <taxon>Pseudonocardiaceae</taxon>
        <taxon>Kutzneria</taxon>
    </lineage>
</organism>
<name>A0A7W9KIF2_9PSEU</name>
<dbReference type="Proteomes" id="UP000585638">
    <property type="component" value="Unassembled WGS sequence"/>
</dbReference>
<keyword evidence="2" id="KW-1185">Reference proteome</keyword>
<dbReference type="PROSITE" id="PS51257">
    <property type="entry name" value="PROKAR_LIPOPROTEIN"/>
    <property type="match status" value="1"/>
</dbReference>
<dbReference type="EMBL" id="JACHIR010000001">
    <property type="protein sequence ID" value="MBB5893192.1"/>
    <property type="molecule type" value="Genomic_DNA"/>
</dbReference>
<gene>
    <name evidence="1" type="ORF">BJ998_004388</name>
</gene>
<protein>
    <submittedName>
        <fullName evidence="1">Uncharacterized protein</fullName>
    </submittedName>
</protein>
<proteinExistence type="predicted"/>
<accession>A0A7W9KIF2</accession>
<evidence type="ECO:0000313" key="2">
    <source>
        <dbReference type="Proteomes" id="UP000585638"/>
    </source>
</evidence>
<reference evidence="1 2" key="1">
    <citation type="submission" date="2020-08" db="EMBL/GenBank/DDBJ databases">
        <title>Sequencing the genomes of 1000 actinobacteria strains.</title>
        <authorList>
            <person name="Klenk H.-P."/>
        </authorList>
    </citation>
    <scope>NUCLEOTIDE SEQUENCE [LARGE SCALE GENOMIC DNA]</scope>
    <source>
        <strain evidence="1 2">DSM 43851</strain>
    </source>
</reference>
<comment type="caution">
    <text evidence="1">The sequence shown here is derived from an EMBL/GenBank/DDBJ whole genome shotgun (WGS) entry which is preliminary data.</text>
</comment>
<dbReference type="AlphaFoldDB" id="A0A7W9KIF2"/>
<evidence type="ECO:0000313" key="1">
    <source>
        <dbReference type="EMBL" id="MBB5893192.1"/>
    </source>
</evidence>